<dbReference type="AlphaFoldDB" id="A0A1I3IWW7"/>
<evidence type="ECO:0000259" key="5">
    <source>
        <dbReference type="Pfam" id="PF02397"/>
    </source>
</evidence>
<feature type="region of interest" description="Disordered" evidence="3">
    <location>
        <begin position="1"/>
        <end position="59"/>
    </location>
</feature>
<comment type="similarity">
    <text evidence="1">Belongs to the bacterial sugar transferase family.</text>
</comment>
<dbReference type="STRING" id="1114924.SAMN05216258_107262"/>
<sequence>MTAQSAPQTSASAPSLPSPLRVRRRAEPGGGPRSPAAQPPGPGSGARAGARRPSATRAARARAAGAGGVASILRRAFDVSAAAAGLLAAALPMAAISLAILAETGAPIFYAQTRLGQGGRPFRMLKFRKFAPRPEGADCPVTMRDDARMTPLGRILARSKLDELPQLFNVLRGDMSVVGPRPESLAFADCFEGRYAGILDHRPGIFGPSQARFRNECDRYPRDIDPAAFYRRTLFAEKAEIDLAYYPRRTLLGDLGWVLRCLASIAGLGRGRLPGGAPGRAGAGGSAPTARN</sequence>
<dbReference type="GO" id="GO:0016780">
    <property type="term" value="F:phosphotransferase activity, for other substituted phosphate groups"/>
    <property type="evidence" value="ECO:0007669"/>
    <property type="project" value="TreeGrafter"/>
</dbReference>
<feature type="compositionally biased region" description="Low complexity" evidence="3">
    <location>
        <begin position="1"/>
        <end position="20"/>
    </location>
</feature>
<keyword evidence="2" id="KW-0270">Exopolysaccharide synthesis</keyword>
<dbReference type="EMBL" id="FOQH01000007">
    <property type="protein sequence ID" value="SFI52472.1"/>
    <property type="molecule type" value="Genomic_DNA"/>
</dbReference>
<dbReference type="PANTHER" id="PTHR30576:SF0">
    <property type="entry name" value="UNDECAPRENYL-PHOSPHATE N-ACETYLGALACTOSAMINYL 1-PHOSPHATE TRANSFERASE-RELATED"/>
    <property type="match status" value="1"/>
</dbReference>
<reference evidence="6 7" key="1">
    <citation type="submission" date="2016-10" db="EMBL/GenBank/DDBJ databases">
        <authorList>
            <person name="de Groot N.N."/>
        </authorList>
    </citation>
    <scope>NUCLEOTIDE SEQUENCE [LARGE SCALE GENOMIC DNA]</scope>
    <source>
        <strain evidence="6 7">CGMCC 1.11030</strain>
    </source>
</reference>
<protein>
    <submittedName>
        <fullName evidence="6">Sugar transferase involved in LPS biosynthesis (Colanic, teichoic acid)</fullName>
    </submittedName>
</protein>
<feature type="transmembrane region" description="Helical" evidence="4">
    <location>
        <begin position="81"/>
        <end position="102"/>
    </location>
</feature>
<keyword evidence="4" id="KW-1133">Transmembrane helix</keyword>
<accession>A0A1I3IWW7</accession>
<keyword evidence="4" id="KW-0472">Membrane</keyword>
<dbReference type="PANTHER" id="PTHR30576">
    <property type="entry name" value="COLANIC BIOSYNTHESIS UDP-GLUCOSE LIPID CARRIER TRANSFERASE"/>
    <property type="match status" value="1"/>
</dbReference>
<dbReference type="RefSeq" id="WP_092861339.1">
    <property type="nucleotide sequence ID" value="NZ_FOQH01000007.1"/>
</dbReference>
<evidence type="ECO:0000256" key="2">
    <source>
        <dbReference type="ARBA" id="ARBA00023169"/>
    </source>
</evidence>
<feature type="domain" description="Bacterial sugar transferase" evidence="5">
    <location>
        <begin position="74"/>
        <end position="262"/>
    </location>
</feature>
<dbReference type="GO" id="GO:0000271">
    <property type="term" value="P:polysaccharide biosynthetic process"/>
    <property type="evidence" value="ECO:0007669"/>
    <property type="project" value="UniProtKB-KW"/>
</dbReference>
<organism evidence="6 7">
    <name type="scientific">Albimonas pacifica</name>
    <dbReference type="NCBI Taxonomy" id="1114924"/>
    <lineage>
        <taxon>Bacteria</taxon>
        <taxon>Pseudomonadati</taxon>
        <taxon>Pseudomonadota</taxon>
        <taxon>Alphaproteobacteria</taxon>
        <taxon>Rhodobacterales</taxon>
        <taxon>Paracoccaceae</taxon>
        <taxon>Albimonas</taxon>
    </lineage>
</organism>
<evidence type="ECO:0000256" key="3">
    <source>
        <dbReference type="SAM" id="MobiDB-lite"/>
    </source>
</evidence>
<proteinExistence type="inferred from homology"/>
<keyword evidence="4" id="KW-0812">Transmembrane</keyword>
<dbReference type="InterPro" id="IPR003362">
    <property type="entry name" value="Bact_transf"/>
</dbReference>
<dbReference type="Proteomes" id="UP000199377">
    <property type="component" value="Unassembled WGS sequence"/>
</dbReference>
<keyword evidence="6" id="KW-0808">Transferase</keyword>
<evidence type="ECO:0000256" key="4">
    <source>
        <dbReference type="SAM" id="Phobius"/>
    </source>
</evidence>
<gene>
    <name evidence="6" type="ORF">SAMN05216258_107262</name>
</gene>
<dbReference type="Pfam" id="PF02397">
    <property type="entry name" value="Bac_transf"/>
    <property type="match status" value="1"/>
</dbReference>
<keyword evidence="7" id="KW-1185">Reference proteome</keyword>
<evidence type="ECO:0000313" key="6">
    <source>
        <dbReference type="EMBL" id="SFI52472.1"/>
    </source>
</evidence>
<name>A0A1I3IWW7_9RHOB</name>
<evidence type="ECO:0000256" key="1">
    <source>
        <dbReference type="ARBA" id="ARBA00006464"/>
    </source>
</evidence>
<feature type="compositionally biased region" description="Low complexity" evidence="3">
    <location>
        <begin position="45"/>
        <end position="59"/>
    </location>
</feature>
<dbReference type="OrthoDB" id="9808602at2"/>
<evidence type="ECO:0000313" key="7">
    <source>
        <dbReference type="Proteomes" id="UP000199377"/>
    </source>
</evidence>